<dbReference type="AlphaFoldDB" id="A0A377JKM9"/>
<sequence>MIFGATNVGSENGTLTVFNGKDGLIVTRGCFTGTVDEFLAKSAKVHDDKTKNEYKLLIEVAKSRILGVKDE</sequence>
<dbReference type="Proteomes" id="UP000254186">
    <property type="component" value="Unassembled WGS sequence"/>
</dbReference>
<evidence type="ECO:0000313" key="1">
    <source>
        <dbReference type="EMBL" id="STP06261.1"/>
    </source>
</evidence>
<dbReference type="EMBL" id="UGHY01000002">
    <property type="protein sequence ID" value="STP06261.1"/>
    <property type="molecule type" value="Genomic_DNA"/>
</dbReference>
<organism evidence="1 2">
    <name type="scientific">Haemophilus parainfluenzae</name>
    <dbReference type="NCBI Taxonomy" id="729"/>
    <lineage>
        <taxon>Bacteria</taxon>
        <taxon>Pseudomonadati</taxon>
        <taxon>Pseudomonadota</taxon>
        <taxon>Gammaproteobacteria</taxon>
        <taxon>Pasteurellales</taxon>
        <taxon>Pasteurellaceae</taxon>
        <taxon>Haemophilus</taxon>
    </lineage>
</organism>
<dbReference type="RefSeq" id="WP_262054308.1">
    <property type="nucleotide sequence ID" value="NZ_UGHY01000002.1"/>
</dbReference>
<evidence type="ECO:0000313" key="2">
    <source>
        <dbReference type="Proteomes" id="UP000254186"/>
    </source>
</evidence>
<gene>
    <name evidence="1" type="ORF">NCTC10672_02282</name>
</gene>
<protein>
    <submittedName>
        <fullName evidence="1">Phage associated protein</fullName>
    </submittedName>
</protein>
<proteinExistence type="predicted"/>
<name>A0A377JKM9_HAEPA</name>
<accession>A0A377JKM9</accession>
<reference evidence="1 2" key="1">
    <citation type="submission" date="2018-06" db="EMBL/GenBank/DDBJ databases">
        <authorList>
            <consortium name="Pathogen Informatics"/>
            <person name="Doyle S."/>
        </authorList>
    </citation>
    <scope>NUCLEOTIDE SEQUENCE [LARGE SCALE GENOMIC DNA]</scope>
    <source>
        <strain evidence="1 2">NCTC10672</strain>
    </source>
</reference>